<keyword evidence="8" id="KW-0732">Signal</keyword>
<feature type="transmembrane region" description="Helical" evidence="7">
    <location>
        <begin position="637"/>
        <end position="657"/>
    </location>
</feature>
<evidence type="ECO:0000256" key="5">
    <source>
        <dbReference type="ARBA" id="ARBA00023136"/>
    </source>
</evidence>
<gene>
    <name evidence="10" type="ORF">VK70_18105</name>
</gene>
<dbReference type="PANTHER" id="PTHR24104">
    <property type="entry name" value="E3 UBIQUITIN-PROTEIN LIGASE NHLRC1-RELATED"/>
    <property type="match status" value="1"/>
</dbReference>
<dbReference type="Proteomes" id="UP000034189">
    <property type="component" value="Chromosome"/>
</dbReference>
<name>A0A0F7FBW3_PAEDU</name>
<feature type="repeat" description="NHL" evidence="6">
    <location>
        <begin position="121"/>
        <end position="152"/>
    </location>
</feature>
<dbReference type="AlphaFoldDB" id="A0A0F7FBW3"/>
<evidence type="ECO:0000256" key="1">
    <source>
        <dbReference type="ARBA" id="ARBA00004141"/>
    </source>
</evidence>
<dbReference type="HOGENOM" id="CLU_024978_0_0_9"/>
<dbReference type="CDD" id="cd05819">
    <property type="entry name" value="NHL"/>
    <property type="match status" value="1"/>
</dbReference>
<dbReference type="InterPro" id="IPR011990">
    <property type="entry name" value="TPR-like_helical_dom_sf"/>
</dbReference>
<evidence type="ECO:0000256" key="7">
    <source>
        <dbReference type="SAM" id="Phobius"/>
    </source>
</evidence>
<feature type="transmembrane region" description="Helical" evidence="7">
    <location>
        <begin position="535"/>
        <end position="553"/>
    </location>
</feature>
<dbReference type="GO" id="GO:0016020">
    <property type="term" value="C:membrane"/>
    <property type="evidence" value="ECO:0007669"/>
    <property type="project" value="UniProtKB-SubCell"/>
</dbReference>
<protein>
    <submittedName>
        <fullName evidence="10">PknD</fullName>
    </submittedName>
</protein>
<dbReference type="Pfam" id="PF01436">
    <property type="entry name" value="NHL"/>
    <property type="match status" value="1"/>
</dbReference>
<dbReference type="PROSITE" id="PS51125">
    <property type="entry name" value="NHL"/>
    <property type="match status" value="2"/>
</dbReference>
<dbReference type="RefSeq" id="WP_025694656.1">
    <property type="nucleotide sequence ID" value="NZ_ASQQ01000152.1"/>
</dbReference>
<dbReference type="Gene3D" id="2.40.10.500">
    <property type="match status" value="1"/>
</dbReference>
<dbReference type="PATRIC" id="fig|1333534.5.peg.3997"/>
<reference evidence="10 11" key="1">
    <citation type="submission" date="2015-03" db="EMBL/GenBank/DDBJ databases">
        <authorList>
            <person name="Abdul Halim M."/>
        </authorList>
    </citation>
    <scope>NUCLEOTIDE SEQUENCE [LARGE SCALE GENOMIC DNA]</scope>
    <source>
        <strain evidence="10 11">ATCC 35681</strain>
    </source>
</reference>
<comment type="subcellular location">
    <subcellularLocation>
        <location evidence="1">Membrane</location>
        <topology evidence="1">Multi-pass membrane protein</topology>
    </subcellularLocation>
</comment>
<evidence type="ECO:0000256" key="3">
    <source>
        <dbReference type="ARBA" id="ARBA00022737"/>
    </source>
</evidence>
<organism evidence="10 11">
    <name type="scientific">Paenibacillus durus ATCC 35681</name>
    <dbReference type="NCBI Taxonomy" id="1333534"/>
    <lineage>
        <taxon>Bacteria</taxon>
        <taxon>Bacillati</taxon>
        <taxon>Bacillota</taxon>
        <taxon>Bacilli</taxon>
        <taxon>Bacillales</taxon>
        <taxon>Paenibacillaceae</taxon>
        <taxon>Paenibacillus</taxon>
    </lineage>
</organism>
<feature type="transmembrane region" description="Helical" evidence="7">
    <location>
        <begin position="467"/>
        <end position="485"/>
    </location>
</feature>
<proteinExistence type="predicted"/>
<evidence type="ECO:0000256" key="6">
    <source>
        <dbReference type="PROSITE-ProRule" id="PRU00504"/>
    </source>
</evidence>
<sequence length="709" mass="79741">MRKAARIKLSLFLGLAVMIAVWLSPDAHAQPPYETYSLDGYGHIIRTPAAYYPEKVIADDINVIKEEKGIVTRTYSPLRRPQDLFIDKHDQIYIADTDNNRIVHLDAKGAFVRAITVPKSPLNKPQGVFVTAEGTIYIADTGNKRVVKLDEDGRLLQVFGRPKSSYMNDSFLFEPINMVVDKRGFLYIISSGSYQGVVQLDPQGNWFGFYGTNTTEVSLMDIIRRTFYSQEQLSRQVRTLPAAIRNIFIDDEGFIYTVSGTEREQVKKLNIRGENAWKNKNFSNRIGSQTGSADDGTGSAAKSQLTDITVSPDGSVIAIDKTSNTVSQYSADGELQFAWSGRIVAGQPQLGISQSPVSIASNSKKELYVLDDSQNLIHVLKPTEFGAAIGTAASLTREGKYEESEARWKDVLRQNALYSPAYQELAQIAYNKGDYTKAMELYKMAGDAGGYSDSFWQIRLKWFQSNFSFIANSIVGLGLALWLISRLRKKHRGPRPDRPGRWWKRNVLLGQLWHAVYMIKHPIDGFGDLRYKNKGSYVSAFILLTLTAGVLLVKQYGTSFSFLPVPAEWRSSTFVYVFLFTWLSWVVCNYLIGTIKQGEARFKDVFIGNSYCLFPVVLLGLPLALLSNVMTLNELSIYSFFDSSVYIWCALLFFWNIQEVQNYSVGETIVSIVLTAVAMVIMWVLISIVVGLTSELRGFVYSIYQEVSM</sequence>
<dbReference type="InterPro" id="IPR050952">
    <property type="entry name" value="TRIM-NHL_E3_ligases"/>
</dbReference>
<keyword evidence="4 7" id="KW-1133">Transmembrane helix</keyword>
<feature type="signal peptide" evidence="8">
    <location>
        <begin position="1"/>
        <end position="29"/>
    </location>
</feature>
<evidence type="ECO:0000259" key="9">
    <source>
        <dbReference type="Pfam" id="PF04893"/>
    </source>
</evidence>
<keyword evidence="5 7" id="KW-0472">Membrane</keyword>
<evidence type="ECO:0000313" key="10">
    <source>
        <dbReference type="EMBL" id="AKG36235.1"/>
    </source>
</evidence>
<dbReference type="SUPFAM" id="SSF101898">
    <property type="entry name" value="NHL repeat"/>
    <property type="match status" value="1"/>
</dbReference>
<feature type="transmembrane region" description="Helical" evidence="7">
    <location>
        <begin position="605"/>
        <end position="625"/>
    </location>
</feature>
<dbReference type="SUPFAM" id="SSF48452">
    <property type="entry name" value="TPR-like"/>
    <property type="match status" value="1"/>
</dbReference>
<feature type="domain" description="Yip1" evidence="9">
    <location>
        <begin position="518"/>
        <end position="685"/>
    </location>
</feature>
<reference evidence="10 11" key="2">
    <citation type="journal article" date="2016" name="Genome Announc.">
        <title>Genome Sequence of a Gram-Positive Diazotroph, Paenibacillus durus Type Strain ATCC 35681.</title>
        <authorList>
            <person name="Halim M.A."/>
            <person name="Rahman A.Y."/>
            <person name="Sim K.S."/>
            <person name="Yam H.C."/>
            <person name="Rahim A.A."/>
            <person name="Ghazali A.H."/>
            <person name="Najimudin N."/>
        </authorList>
    </citation>
    <scope>NUCLEOTIDE SEQUENCE [LARGE SCALE GENOMIC DNA]</scope>
    <source>
        <strain evidence="10 11">ATCC 35681</strain>
    </source>
</reference>
<evidence type="ECO:0000256" key="4">
    <source>
        <dbReference type="ARBA" id="ARBA00022989"/>
    </source>
</evidence>
<feature type="transmembrane region" description="Helical" evidence="7">
    <location>
        <begin position="669"/>
        <end position="692"/>
    </location>
</feature>
<evidence type="ECO:0000256" key="2">
    <source>
        <dbReference type="ARBA" id="ARBA00022692"/>
    </source>
</evidence>
<dbReference type="InterPro" id="IPR001258">
    <property type="entry name" value="NHL_repeat"/>
</dbReference>
<feature type="transmembrane region" description="Helical" evidence="7">
    <location>
        <begin position="573"/>
        <end position="593"/>
    </location>
</feature>
<keyword evidence="3" id="KW-0677">Repeat</keyword>
<dbReference type="InterPro" id="IPR006977">
    <property type="entry name" value="Yip1_dom"/>
</dbReference>
<dbReference type="Gene3D" id="1.25.40.10">
    <property type="entry name" value="Tetratricopeptide repeat domain"/>
    <property type="match status" value="1"/>
</dbReference>
<evidence type="ECO:0000313" key="11">
    <source>
        <dbReference type="Proteomes" id="UP000034189"/>
    </source>
</evidence>
<feature type="repeat" description="NHL" evidence="6">
    <location>
        <begin position="65"/>
        <end position="108"/>
    </location>
</feature>
<feature type="chain" id="PRO_5002515119" evidence="8">
    <location>
        <begin position="30"/>
        <end position="709"/>
    </location>
</feature>
<accession>A0A0F7FBW3</accession>
<keyword evidence="2 7" id="KW-0812">Transmembrane</keyword>
<dbReference type="EMBL" id="CP011114">
    <property type="protein sequence ID" value="AKG36235.1"/>
    <property type="molecule type" value="Genomic_DNA"/>
</dbReference>
<dbReference type="InterPro" id="IPR011042">
    <property type="entry name" value="6-blade_b-propeller_TolB-like"/>
</dbReference>
<dbReference type="Pfam" id="PF04893">
    <property type="entry name" value="Yip1"/>
    <property type="match status" value="1"/>
</dbReference>
<dbReference type="Gene3D" id="2.120.10.30">
    <property type="entry name" value="TolB, C-terminal domain"/>
    <property type="match status" value="2"/>
</dbReference>
<dbReference type="OrthoDB" id="9799230at2"/>
<evidence type="ECO:0000256" key="8">
    <source>
        <dbReference type="SAM" id="SignalP"/>
    </source>
</evidence>